<keyword evidence="8" id="KW-1185">Reference proteome</keyword>
<keyword evidence="4 6" id="KW-0472">Membrane</keyword>
<protein>
    <submittedName>
        <fullName evidence="7">Hemolysin III family channel protein</fullName>
    </submittedName>
</protein>
<accession>A0A9W5RD21</accession>
<reference evidence="7 8" key="1">
    <citation type="submission" date="2013-05" db="EMBL/GenBank/DDBJ databases">
        <title>The Genome Sequence of Actinomyces europaeus ACS-120-V-COL10B.</title>
        <authorList>
            <consortium name="The Broad Institute Genomics Platform"/>
            <person name="Earl A."/>
            <person name="Ward D."/>
            <person name="Feldgarden M."/>
            <person name="Gevers D."/>
            <person name="Saerens B."/>
            <person name="Vaneechoutte M."/>
            <person name="Walker B."/>
            <person name="Young S."/>
            <person name="Zeng Q."/>
            <person name="Gargeya S."/>
            <person name="Fitzgerald M."/>
            <person name="Haas B."/>
            <person name="Abouelleil A."/>
            <person name="Allen A.W."/>
            <person name="Alvarado L."/>
            <person name="Arachchi H.M."/>
            <person name="Berlin A.M."/>
            <person name="Chapman S.B."/>
            <person name="Gainer-Dewar J."/>
            <person name="Goldberg J."/>
            <person name="Griggs A."/>
            <person name="Gujja S."/>
            <person name="Hansen M."/>
            <person name="Howarth C."/>
            <person name="Imamovic A."/>
            <person name="Ireland A."/>
            <person name="Larimer J."/>
            <person name="McCowan C."/>
            <person name="Murphy C."/>
            <person name="Pearson M."/>
            <person name="Poon T.W."/>
            <person name="Priest M."/>
            <person name="Roberts A."/>
            <person name="Saif S."/>
            <person name="Shea T."/>
            <person name="Sisk P."/>
            <person name="Sykes S."/>
            <person name="Wortman J."/>
            <person name="Nusbaum C."/>
            <person name="Birren B."/>
        </authorList>
    </citation>
    <scope>NUCLEOTIDE SEQUENCE [LARGE SCALE GENOMIC DNA]</scope>
    <source>
        <strain evidence="7 8">ACS-120-V-Col10b</strain>
    </source>
</reference>
<evidence type="ECO:0000313" key="8">
    <source>
        <dbReference type="Proteomes" id="UP000014387"/>
    </source>
</evidence>
<keyword evidence="5" id="KW-0479">Metal-binding</keyword>
<name>A0A9W5RD21_9ACTO</name>
<feature type="binding site" evidence="5">
    <location>
        <position position="81"/>
    </location>
    <ligand>
        <name>Zn(2+)</name>
        <dbReference type="ChEBI" id="CHEBI:29105"/>
    </ligand>
</feature>
<gene>
    <name evidence="7" type="ORF">HMPREF9238_01510</name>
</gene>
<feature type="binding site" evidence="5">
    <location>
        <position position="210"/>
    </location>
    <ligand>
        <name>Zn(2+)</name>
        <dbReference type="ChEBI" id="CHEBI:29105"/>
    </ligand>
</feature>
<feature type="transmembrane region" description="Helical" evidence="6">
    <location>
        <begin position="61"/>
        <end position="81"/>
    </location>
</feature>
<feature type="transmembrane region" description="Helical" evidence="6">
    <location>
        <begin position="125"/>
        <end position="143"/>
    </location>
</feature>
<keyword evidence="2 6" id="KW-0812">Transmembrane</keyword>
<evidence type="ECO:0000313" key="7">
    <source>
        <dbReference type="EMBL" id="EPD29529.1"/>
    </source>
</evidence>
<proteinExistence type="predicted"/>
<comment type="subcellular location">
    <subcellularLocation>
        <location evidence="1">Membrane</location>
        <topology evidence="1">Multi-pass membrane protein</topology>
    </subcellularLocation>
</comment>
<feature type="transmembrane region" description="Helical" evidence="6">
    <location>
        <begin position="101"/>
        <end position="118"/>
    </location>
</feature>
<feature type="transmembrane region" description="Helical" evidence="6">
    <location>
        <begin position="34"/>
        <end position="54"/>
    </location>
</feature>
<feature type="transmembrane region" description="Helical" evidence="6">
    <location>
        <begin position="149"/>
        <end position="166"/>
    </location>
</feature>
<evidence type="ECO:0000256" key="5">
    <source>
        <dbReference type="PIRSR" id="PIRSR604254-1"/>
    </source>
</evidence>
<dbReference type="EMBL" id="AGWN01000002">
    <property type="protein sequence ID" value="EPD29529.1"/>
    <property type="molecule type" value="Genomic_DNA"/>
</dbReference>
<dbReference type="PANTHER" id="PTHR20855">
    <property type="entry name" value="ADIPOR/PROGESTIN RECEPTOR-RELATED"/>
    <property type="match status" value="1"/>
</dbReference>
<dbReference type="InterPro" id="IPR004254">
    <property type="entry name" value="AdipoR/HlyIII-related"/>
</dbReference>
<comment type="caution">
    <text evidence="7">The sequence shown here is derived from an EMBL/GenBank/DDBJ whole genome shotgun (WGS) entry which is preliminary data.</text>
</comment>
<keyword evidence="3 6" id="KW-1133">Transmembrane helix</keyword>
<dbReference type="GO" id="GO:0016020">
    <property type="term" value="C:membrane"/>
    <property type="evidence" value="ECO:0007669"/>
    <property type="project" value="UniProtKB-SubCell"/>
</dbReference>
<feature type="transmembrane region" description="Helical" evidence="6">
    <location>
        <begin position="212"/>
        <end position="233"/>
    </location>
</feature>
<evidence type="ECO:0000256" key="3">
    <source>
        <dbReference type="ARBA" id="ARBA00022989"/>
    </source>
</evidence>
<dbReference type="PANTHER" id="PTHR20855:SF3">
    <property type="entry name" value="LD03007P"/>
    <property type="match status" value="1"/>
</dbReference>
<evidence type="ECO:0000256" key="2">
    <source>
        <dbReference type="ARBA" id="ARBA00022692"/>
    </source>
</evidence>
<organism evidence="7 8">
    <name type="scientific">Gleimia europaea ACS-120-V-Col10b</name>
    <dbReference type="NCBI Taxonomy" id="883069"/>
    <lineage>
        <taxon>Bacteria</taxon>
        <taxon>Bacillati</taxon>
        <taxon>Actinomycetota</taxon>
        <taxon>Actinomycetes</taxon>
        <taxon>Actinomycetales</taxon>
        <taxon>Actinomycetaceae</taxon>
        <taxon>Gleimia</taxon>
    </lineage>
</organism>
<feature type="transmembrane region" description="Helical" evidence="6">
    <location>
        <begin position="178"/>
        <end position="197"/>
    </location>
</feature>
<dbReference type="Pfam" id="PF03006">
    <property type="entry name" value="HlyIII"/>
    <property type="match status" value="1"/>
</dbReference>
<dbReference type="Proteomes" id="UP000014387">
    <property type="component" value="Unassembled WGS sequence"/>
</dbReference>
<keyword evidence="5" id="KW-0862">Zinc</keyword>
<evidence type="ECO:0000256" key="1">
    <source>
        <dbReference type="ARBA" id="ARBA00004141"/>
    </source>
</evidence>
<feature type="binding site" evidence="5">
    <location>
        <position position="214"/>
    </location>
    <ligand>
        <name>Zn(2+)</name>
        <dbReference type="ChEBI" id="CHEBI:29105"/>
    </ligand>
</feature>
<dbReference type="AlphaFoldDB" id="A0A9W5RD21"/>
<dbReference type="GO" id="GO:0046872">
    <property type="term" value="F:metal ion binding"/>
    <property type="evidence" value="ECO:0007669"/>
    <property type="project" value="UniProtKB-KW"/>
</dbReference>
<sequence length="236" mass="25614">MQIQTHTDTALSARGSMLARPSAPASVKPLMRGWIHLVTTPLAFFAALVLLILAPTMGTRWASAVYLVCSMLLFGMSALYHRGNWGPKTNALLRRFDHSNIFLLIAGTYTPICVALLTPAQATKVLLIVWIGAALGIGTAVFWPSAPRWFTTPIYVVLGWVALWYLPDMWQSGGPAVVWLLVAGGICYTLGALVYGFKWPGPSARIFGFHEVFHSLTVAGWVTHCVAAFIAVLSAT</sequence>
<dbReference type="RefSeq" id="WP_016444835.1">
    <property type="nucleotide sequence ID" value="NZ_KE150267.1"/>
</dbReference>
<evidence type="ECO:0000256" key="4">
    <source>
        <dbReference type="ARBA" id="ARBA00023136"/>
    </source>
</evidence>
<evidence type="ECO:0000256" key="6">
    <source>
        <dbReference type="SAM" id="Phobius"/>
    </source>
</evidence>